<protein>
    <recommendedName>
        <fullName evidence="3">Phage-like element PBSX protein XkdF domain-containing protein</fullName>
    </recommendedName>
</protein>
<keyword evidence="1" id="KW-0175">Coiled coil</keyword>
<feature type="coiled-coil region" evidence="1">
    <location>
        <begin position="331"/>
        <end position="365"/>
    </location>
</feature>
<dbReference type="EMBL" id="CP036553">
    <property type="protein sequence ID" value="QCQ37963.1"/>
    <property type="molecule type" value="Genomic_DNA"/>
</dbReference>
<proteinExistence type="predicted"/>
<dbReference type="AlphaFoldDB" id="A0AAP9D0M1"/>
<sequence length="409" mass="45812">MAKIPIYECKVDESLNDITGIYAISFVDKPAVEENFVTLSNQKVILNKDTKKQILTGVVLKPNQLIYRLDEQNQPYYIQFSETEIEKISHKMMKAGLALYHTTHQHESELKGNYLTELWIVTDPDNDKSNALGFKDLPKGTLMASYKVTDKGYWENEVMAGKVKGFSLEGFFNQELKLNNAIKKNKMTKHKKTSLLNKIGKFLMDIEDVERTDATDSGENVRIYQLYDGKEVMVDEDGFATIDNEQAPSGEHKLYDGNTLVIDDAGQFVEVKPSAVAVTEPTEAVPAPVDVPNENPAQLASVDEEEKKEDESVEDEKDKENMEDVPAEVDVDAVMAENEALKAKVAELEAKIAELEGSVAEKDTEITEMKKVTPSVSPINPTALNATTKPFEKMTRAEKIAYTLRMSNK</sequence>
<dbReference type="InterPro" id="IPR027924">
    <property type="entry name" value="XkdF"/>
</dbReference>
<dbReference type="Proteomes" id="UP000028294">
    <property type="component" value="Chromosome"/>
</dbReference>
<evidence type="ECO:0000256" key="1">
    <source>
        <dbReference type="SAM" id="Coils"/>
    </source>
</evidence>
<evidence type="ECO:0000313" key="4">
    <source>
        <dbReference type="EMBL" id="QCQ37963.1"/>
    </source>
</evidence>
<feature type="compositionally biased region" description="Acidic residues" evidence="2">
    <location>
        <begin position="302"/>
        <end position="315"/>
    </location>
</feature>
<dbReference type="Pfam" id="PF14550">
    <property type="entry name" value="Peptidase_S78_2"/>
    <property type="match status" value="1"/>
</dbReference>
<dbReference type="RefSeq" id="WP_032530580.1">
    <property type="nucleotide sequence ID" value="NZ_CP036553.1"/>
</dbReference>
<feature type="region of interest" description="Disordered" evidence="2">
    <location>
        <begin position="283"/>
        <end position="323"/>
    </location>
</feature>
<evidence type="ECO:0000256" key="2">
    <source>
        <dbReference type="SAM" id="MobiDB-lite"/>
    </source>
</evidence>
<accession>A0AAP9D0M1</accession>
<name>A0AAP9D0M1_BACFG</name>
<evidence type="ECO:0000259" key="3">
    <source>
        <dbReference type="Pfam" id="PF14550"/>
    </source>
</evidence>
<evidence type="ECO:0000313" key="5">
    <source>
        <dbReference type="Proteomes" id="UP000028294"/>
    </source>
</evidence>
<reference evidence="4 5" key="1">
    <citation type="submission" date="2019-03" db="EMBL/GenBank/DDBJ databases">
        <title>Complete genome assembly of MDR B. fragilis.</title>
        <authorList>
            <person name="Sydenham T.V."/>
            <person name="Hasman H."/>
            <person name="Justesen U.S."/>
        </authorList>
    </citation>
    <scope>NUCLEOTIDE SEQUENCE [LARGE SCALE GENOMIC DNA]</scope>
    <source>
        <strain evidence="4 5">DCMOUH0067B</strain>
    </source>
</reference>
<feature type="domain" description="Phage-like element PBSX protein XkdF" evidence="3">
    <location>
        <begin position="43"/>
        <end position="171"/>
    </location>
</feature>
<gene>
    <name evidence="4" type="ORF">IA74_018695</name>
</gene>
<organism evidence="4 5">
    <name type="scientific">Bacteroides fragilis</name>
    <dbReference type="NCBI Taxonomy" id="817"/>
    <lineage>
        <taxon>Bacteria</taxon>
        <taxon>Pseudomonadati</taxon>
        <taxon>Bacteroidota</taxon>
        <taxon>Bacteroidia</taxon>
        <taxon>Bacteroidales</taxon>
        <taxon>Bacteroidaceae</taxon>
        <taxon>Bacteroides</taxon>
    </lineage>
</organism>